<evidence type="ECO:0000259" key="2">
    <source>
        <dbReference type="Pfam" id="PF13472"/>
    </source>
</evidence>
<keyword evidence="1" id="KW-0472">Membrane</keyword>
<dbReference type="Proteomes" id="UP000199159">
    <property type="component" value="Unassembled WGS sequence"/>
</dbReference>
<dbReference type="GO" id="GO:0004622">
    <property type="term" value="F:phosphatidylcholine lysophospholipase activity"/>
    <property type="evidence" value="ECO:0007669"/>
    <property type="project" value="TreeGrafter"/>
</dbReference>
<evidence type="ECO:0000313" key="3">
    <source>
        <dbReference type="EMBL" id="SDP10876.1"/>
    </source>
</evidence>
<protein>
    <submittedName>
        <fullName evidence="3">Lysophospholipase L1</fullName>
    </submittedName>
</protein>
<dbReference type="RefSeq" id="WP_090849639.1">
    <property type="nucleotide sequence ID" value="NZ_FNJU01000001.1"/>
</dbReference>
<accession>A0A1H0Q2F9</accession>
<dbReference type="Gene3D" id="3.40.50.1110">
    <property type="entry name" value="SGNH hydrolase"/>
    <property type="match status" value="1"/>
</dbReference>
<name>A0A1H0Q2F9_9BACI</name>
<keyword evidence="4" id="KW-1185">Reference proteome</keyword>
<dbReference type="CDD" id="cd04506">
    <property type="entry name" value="SGNH_hydrolase_YpmR_like"/>
    <property type="match status" value="1"/>
</dbReference>
<dbReference type="InterPro" id="IPR036514">
    <property type="entry name" value="SGNH_hydro_sf"/>
</dbReference>
<gene>
    <name evidence="3" type="ORF">SAMN05216565_101544</name>
</gene>
<evidence type="ECO:0000313" key="4">
    <source>
        <dbReference type="Proteomes" id="UP000199159"/>
    </source>
</evidence>
<dbReference type="Pfam" id="PF13472">
    <property type="entry name" value="Lipase_GDSL_2"/>
    <property type="match status" value="1"/>
</dbReference>
<feature type="transmembrane region" description="Helical" evidence="1">
    <location>
        <begin position="7"/>
        <end position="27"/>
    </location>
</feature>
<dbReference type="SUPFAM" id="SSF52266">
    <property type="entry name" value="SGNH hydrolase"/>
    <property type="match status" value="1"/>
</dbReference>
<dbReference type="EMBL" id="FNJU01000001">
    <property type="protein sequence ID" value="SDP10876.1"/>
    <property type="molecule type" value="Genomic_DNA"/>
</dbReference>
<dbReference type="InterPro" id="IPR013830">
    <property type="entry name" value="SGNH_hydro"/>
</dbReference>
<organism evidence="3 4">
    <name type="scientific">Litchfieldia salsa</name>
    <dbReference type="NCBI Taxonomy" id="930152"/>
    <lineage>
        <taxon>Bacteria</taxon>
        <taxon>Bacillati</taxon>
        <taxon>Bacillota</taxon>
        <taxon>Bacilli</taxon>
        <taxon>Bacillales</taxon>
        <taxon>Bacillaceae</taxon>
        <taxon>Litchfieldia</taxon>
    </lineage>
</organism>
<reference evidence="4" key="1">
    <citation type="submission" date="2016-10" db="EMBL/GenBank/DDBJ databases">
        <authorList>
            <person name="Varghese N."/>
            <person name="Submissions S."/>
        </authorList>
    </citation>
    <scope>NUCLEOTIDE SEQUENCE [LARGE SCALE GENOMIC DNA]</scope>
    <source>
        <strain evidence="4">IBRC-M10078</strain>
    </source>
</reference>
<keyword evidence="1" id="KW-0812">Transmembrane</keyword>
<evidence type="ECO:0000256" key="1">
    <source>
        <dbReference type="SAM" id="Phobius"/>
    </source>
</evidence>
<keyword evidence="1" id="KW-1133">Transmembrane helix</keyword>
<dbReference type="PANTHER" id="PTHR30383:SF27">
    <property type="entry name" value="SPORE GERMINATION LIPASE LIPC"/>
    <property type="match status" value="1"/>
</dbReference>
<dbReference type="AlphaFoldDB" id="A0A1H0Q2F9"/>
<sequence>MKGKKVWIIFSSLILVSFILYLFLPVFNQPKVETVSVVEKVNDERIESQPAETIEKEEVQQEEAIIINKPVSAAIKEKVRAIIEGAIEFFSHDKKIISIGDSLTQGVGDETESGGYVGVLNHTFEENNINISIENFGKRGNRTDQLLKRLEKEEIASAIKDADIVLVTIGANDIMRVVRNNYTNLSIEPFEEERVEYVKRLKAIFTKINELNPDTEIYLIGFYNPFERFFGDIEQLEMILTNWNTAGELVTEEFENVNYIPTEDLFSDTTINLLADDNFHPNTSGYKLIAQRVLEYLNEYNEEADLPIEDSE</sequence>
<proteinExistence type="predicted"/>
<feature type="domain" description="SGNH hydrolase-type esterase" evidence="2">
    <location>
        <begin position="99"/>
        <end position="288"/>
    </location>
</feature>
<dbReference type="OrthoDB" id="252349at2"/>
<dbReference type="PANTHER" id="PTHR30383">
    <property type="entry name" value="THIOESTERASE 1/PROTEASE 1/LYSOPHOSPHOLIPASE L1"/>
    <property type="match status" value="1"/>
</dbReference>
<dbReference type="STRING" id="930152.SAMN05216565_101544"/>
<dbReference type="InterPro" id="IPR051532">
    <property type="entry name" value="Ester_Hydrolysis_Enzymes"/>
</dbReference>